<evidence type="ECO:0000313" key="14">
    <source>
        <dbReference type="EMBL" id="SDB98914.1"/>
    </source>
</evidence>
<dbReference type="CDD" id="cd18552">
    <property type="entry name" value="ABC_6TM_MsbA_like"/>
    <property type="match status" value="1"/>
</dbReference>
<evidence type="ECO:0000256" key="11">
    <source>
        <dbReference type="SAM" id="Phobius"/>
    </source>
</evidence>
<feature type="transmembrane region" description="Helical" evidence="11">
    <location>
        <begin position="238"/>
        <end position="260"/>
    </location>
</feature>
<dbReference type="InterPro" id="IPR027417">
    <property type="entry name" value="P-loop_NTPase"/>
</dbReference>
<dbReference type="FunFam" id="3.40.50.300:FF:000218">
    <property type="entry name" value="Multidrug ABC transporter ATP-binding protein"/>
    <property type="match status" value="1"/>
</dbReference>
<evidence type="ECO:0000256" key="10">
    <source>
        <dbReference type="ARBA" id="ARBA00023136"/>
    </source>
</evidence>
<keyword evidence="8 11" id="KW-1133">Transmembrane helix</keyword>
<dbReference type="InterPro" id="IPR003439">
    <property type="entry name" value="ABC_transporter-like_ATP-bd"/>
</dbReference>
<comment type="subcellular location">
    <subcellularLocation>
        <location evidence="1">Cell membrane</location>
        <topology evidence="1">Multi-pass membrane protein</topology>
    </subcellularLocation>
</comment>
<dbReference type="Pfam" id="PF00005">
    <property type="entry name" value="ABC_tran"/>
    <property type="match status" value="1"/>
</dbReference>
<evidence type="ECO:0000313" key="15">
    <source>
        <dbReference type="Proteomes" id="UP000198943"/>
    </source>
</evidence>
<dbReference type="FunFam" id="1.20.1560.10:FF:000011">
    <property type="entry name" value="Multidrug ABC transporter ATP-binding protein"/>
    <property type="match status" value="1"/>
</dbReference>
<keyword evidence="3" id="KW-1003">Cell membrane</keyword>
<reference evidence="15" key="1">
    <citation type="submission" date="2016-10" db="EMBL/GenBank/DDBJ databases">
        <authorList>
            <person name="Varghese N."/>
            <person name="Submissions S."/>
        </authorList>
    </citation>
    <scope>NUCLEOTIDE SEQUENCE [LARGE SCALE GENOMIC DNA]</scope>
    <source>
        <strain evidence="15">DSM 11005</strain>
    </source>
</reference>
<feature type="transmembrane region" description="Helical" evidence="11">
    <location>
        <begin position="14"/>
        <end position="35"/>
    </location>
</feature>
<keyword evidence="7" id="KW-1278">Translocase</keyword>
<dbReference type="GO" id="GO:0016887">
    <property type="term" value="F:ATP hydrolysis activity"/>
    <property type="evidence" value="ECO:0007669"/>
    <property type="project" value="InterPro"/>
</dbReference>
<proteinExistence type="predicted"/>
<name>A0A1G6HXJ2_9FIRM</name>
<protein>
    <submittedName>
        <fullName evidence="14">ATP-binding cassette, subfamily B, MsbA</fullName>
    </submittedName>
</protein>
<evidence type="ECO:0000256" key="1">
    <source>
        <dbReference type="ARBA" id="ARBA00004651"/>
    </source>
</evidence>
<accession>A0A1G6HXJ2</accession>
<feature type="transmembrane region" description="Helical" evidence="11">
    <location>
        <begin position="55"/>
        <end position="75"/>
    </location>
</feature>
<feature type="transmembrane region" description="Helical" evidence="11">
    <location>
        <begin position="160"/>
        <end position="177"/>
    </location>
</feature>
<sequence>MNLYKRILSYIKPYLHVLFAALVCTMLAAAGNLYLPWIFRDMIDKVLSAKDAYMLNMISVSIVIIFFLRGIFLYGQNYLMSYVGQHVIIDIRGEVFRKLQRLSMSFYDKNKTGTIMSYVTNDVNALQGAMVDNTIELVTESIILVGSVCAMIYLDWKLTLFTILTFPVVLYFMNFFGKKIRSSGGMIQEAAADITSVLQESVSSARVVKSFVREQYEIDRFERENEANLNANLKNARYMATLTPTIEFVAALGVTMILWFGGNNVIAGDTTAGSLVAFLAYAVNISNPIKRITRTTGNIQRALAAAQRVFDVMDLPEEVKDLPDAKALPAVTGSVRFEHVTFSYNEGDEILHDLSFEAEPGQAVGLVGPSGAGKSTIASLLPRFYDCDAGTIRIDGTDIKHVTLDSLRNQVGIVPQETILFNGSVYDNILYGRLDATKEEIEEAAKAANAHDFIMELPDGYNTMLGDRGVNISGGQRQRIAIARAILKDPRILILDEATSALDTESERVVQEALNRLMVGRTSIIIAHRLSTIKNADRILVLDKGKLVEDGTHEELMNKNGLYAHLYQIQYRTNTEES</sequence>
<dbReference type="PROSITE" id="PS50929">
    <property type="entry name" value="ABC_TM1F"/>
    <property type="match status" value="1"/>
</dbReference>
<dbReference type="GO" id="GO:0015421">
    <property type="term" value="F:ABC-type oligopeptide transporter activity"/>
    <property type="evidence" value="ECO:0007669"/>
    <property type="project" value="TreeGrafter"/>
</dbReference>
<evidence type="ECO:0000256" key="6">
    <source>
        <dbReference type="ARBA" id="ARBA00022840"/>
    </source>
</evidence>
<dbReference type="AlphaFoldDB" id="A0A1G6HXJ2"/>
<dbReference type="InterPro" id="IPR017871">
    <property type="entry name" value="ABC_transporter-like_CS"/>
</dbReference>
<keyword evidence="10 11" id="KW-0472">Membrane</keyword>
<dbReference type="PANTHER" id="PTHR43394">
    <property type="entry name" value="ATP-DEPENDENT PERMEASE MDL1, MITOCHONDRIAL"/>
    <property type="match status" value="1"/>
</dbReference>
<feature type="transmembrane region" description="Helical" evidence="11">
    <location>
        <begin position="266"/>
        <end position="284"/>
    </location>
</feature>
<keyword evidence="2" id="KW-0813">Transport</keyword>
<evidence type="ECO:0000259" key="13">
    <source>
        <dbReference type="PROSITE" id="PS50929"/>
    </source>
</evidence>
<dbReference type="InterPro" id="IPR011527">
    <property type="entry name" value="ABC1_TM_dom"/>
</dbReference>
<dbReference type="Gene3D" id="1.20.1560.10">
    <property type="entry name" value="ABC transporter type 1, transmembrane domain"/>
    <property type="match status" value="1"/>
</dbReference>
<evidence type="ECO:0000256" key="4">
    <source>
        <dbReference type="ARBA" id="ARBA00022692"/>
    </source>
</evidence>
<dbReference type="SUPFAM" id="SSF52540">
    <property type="entry name" value="P-loop containing nucleoside triphosphate hydrolases"/>
    <property type="match status" value="1"/>
</dbReference>
<evidence type="ECO:0000256" key="8">
    <source>
        <dbReference type="ARBA" id="ARBA00022989"/>
    </source>
</evidence>
<organism evidence="14 15">
    <name type="scientific">Succiniclasticum ruminis</name>
    <dbReference type="NCBI Taxonomy" id="40841"/>
    <lineage>
        <taxon>Bacteria</taxon>
        <taxon>Bacillati</taxon>
        <taxon>Bacillota</taxon>
        <taxon>Negativicutes</taxon>
        <taxon>Acidaminococcales</taxon>
        <taxon>Acidaminococcaceae</taxon>
        <taxon>Succiniclasticum</taxon>
    </lineage>
</organism>
<dbReference type="OrthoDB" id="9770415at2"/>
<evidence type="ECO:0000256" key="2">
    <source>
        <dbReference type="ARBA" id="ARBA00022448"/>
    </source>
</evidence>
<evidence type="ECO:0000256" key="3">
    <source>
        <dbReference type="ARBA" id="ARBA00022475"/>
    </source>
</evidence>
<dbReference type="PROSITE" id="PS00211">
    <property type="entry name" value="ABC_TRANSPORTER_1"/>
    <property type="match status" value="1"/>
</dbReference>
<dbReference type="Pfam" id="PF00664">
    <property type="entry name" value="ABC_membrane"/>
    <property type="match status" value="1"/>
</dbReference>
<dbReference type="InterPro" id="IPR036640">
    <property type="entry name" value="ABC1_TM_sf"/>
</dbReference>
<dbReference type="GO" id="GO:0005886">
    <property type="term" value="C:plasma membrane"/>
    <property type="evidence" value="ECO:0007669"/>
    <property type="project" value="UniProtKB-SubCell"/>
</dbReference>
<dbReference type="InterPro" id="IPR039421">
    <property type="entry name" value="Type_1_exporter"/>
</dbReference>
<dbReference type="Gene3D" id="3.40.50.300">
    <property type="entry name" value="P-loop containing nucleotide triphosphate hydrolases"/>
    <property type="match status" value="1"/>
</dbReference>
<feature type="domain" description="ABC transporter" evidence="12">
    <location>
        <begin position="335"/>
        <end position="569"/>
    </location>
</feature>
<dbReference type="GO" id="GO:0005524">
    <property type="term" value="F:ATP binding"/>
    <property type="evidence" value="ECO:0007669"/>
    <property type="project" value="UniProtKB-KW"/>
</dbReference>
<keyword evidence="4 11" id="KW-0812">Transmembrane</keyword>
<dbReference type="InterPro" id="IPR011917">
    <property type="entry name" value="ABC_transpr_lipidA"/>
</dbReference>
<dbReference type="SMART" id="SM00382">
    <property type="entry name" value="AAA"/>
    <property type="match status" value="1"/>
</dbReference>
<dbReference type="NCBIfam" id="TIGR02203">
    <property type="entry name" value="MsbA_lipidA"/>
    <property type="match status" value="1"/>
</dbReference>
<dbReference type="CDD" id="cd03251">
    <property type="entry name" value="ABCC_MsbA"/>
    <property type="match status" value="1"/>
</dbReference>
<evidence type="ECO:0000256" key="5">
    <source>
        <dbReference type="ARBA" id="ARBA00022741"/>
    </source>
</evidence>
<feature type="transmembrane region" description="Helical" evidence="11">
    <location>
        <begin position="137"/>
        <end position="154"/>
    </location>
</feature>
<dbReference type="Proteomes" id="UP000198943">
    <property type="component" value="Unassembled WGS sequence"/>
</dbReference>
<dbReference type="InterPro" id="IPR003593">
    <property type="entry name" value="AAA+_ATPase"/>
</dbReference>
<evidence type="ECO:0000259" key="12">
    <source>
        <dbReference type="PROSITE" id="PS50893"/>
    </source>
</evidence>
<evidence type="ECO:0000256" key="9">
    <source>
        <dbReference type="ARBA" id="ARBA00023055"/>
    </source>
</evidence>
<dbReference type="EMBL" id="FMYW01000001">
    <property type="protein sequence ID" value="SDB98914.1"/>
    <property type="molecule type" value="Genomic_DNA"/>
</dbReference>
<keyword evidence="15" id="KW-1185">Reference proteome</keyword>
<keyword evidence="9" id="KW-0445">Lipid transport</keyword>
<dbReference type="RefSeq" id="WP_093729073.1">
    <property type="nucleotide sequence ID" value="NZ_FMYW01000001.1"/>
</dbReference>
<evidence type="ECO:0000256" key="7">
    <source>
        <dbReference type="ARBA" id="ARBA00022967"/>
    </source>
</evidence>
<feature type="domain" description="ABC transmembrane type-1" evidence="13">
    <location>
        <begin position="19"/>
        <end position="301"/>
    </location>
</feature>
<dbReference type="PANTHER" id="PTHR43394:SF1">
    <property type="entry name" value="ATP-BINDING CASSETTE SUB-FAMILY B MEMBER 10, MITOCHONDRIAL"/>
    <property type="match status" value="1"/>
</dbReference>
<keyword evidence="5" id="KW-0547">Nucleotide-binding</keyword>
<keyword evidence="6 14" id="KW-0067">ATP-binding</keyword>
<dbReference type="GO" id="GO:0034040">
    <property type="term" value="F:ATPase-coupled lipid transmembrane transporter activity"/>
    <property type="evidence" value="ECO:0007669"/>
    <property type="project" value="InterPro"/>
</dbReference>
<gene>
    <name evidence="14" type="ORF">SAMN04487864_101312</name>
</gene>
<dbReference type="SUPFAM" id="SSF90123">
    <property type="entry name" value="ABC transporter transmembrane region"/>
    <property type="match status" value="1"/>
</dbReference>
<dbReference type="PROSITE" id="PS50893">
    <property type="entry name" value="ABC_TRANSPORTER_2"/>
    <property type="match status" value="1"/>
</dbReference>